<dbReference type="AlphaFoldDB" id="W4S7U2"/>
<gene>
    <name evidence="1" type="ORF">XPU_4222</name>
</gene>
<evidence type="ECO:0000313" key="2">
    <source>
        <dbReference type="Proteomes" id="UP000019143"/>
    </source>
</evidence>
<name>W4S7U2_9XANT</name>
<proteinExistence type="predicted"/>
<sequence>MKASSKILVVLVTVGVAILAYKRLGGIPSGHSSELNPASVGARTQDKPHGSAKYITDVQNQEASTTQRIAASDFSENKICFDLLESVKTIRKKMDVCNRVLSLSDEHHEQNKKCVADNAKYGFALEAAEKEIKSCQSSENDIVSRYAMSVEIAARTGNTDAQMCYIKGEYNLDSQLEQLTDAQISEYKKIASKYLADALSRGDWRAVQLLSRERQSDVSGLLPMIAQADPITAFKMNRLLRRGAVGSYARDLDIFADGNYLANGETGKGVLTMAQVVEADRWAQETYKSNFSNSPPLTEAPSVCENGGHFFIDRSSSTASY</sequence>
<accession>W4S7U2</accession>
<comment type="caution">
    <text evidence="1">The sequence shown here is derived from an EMBL/GenBank/DDBJ whole genome shotgun (WGS) entry which is preliminary data.</text>
</comment>
<organism evidence="1 2">
    <name type="scientific">Xanthomonas arboricola pv. pruni str. MAFF 311562</name>
    <dbReference type="NCBI Taxonomy" id="1414836"/>
    <lineage>
        <taxon>Bacteria</taxon>
        <taxon>Pseudomonadati</taxon>
        <taxon>Pseudomonadota</taxon>
        <taxon>Gammaproteobacteria</taxon>
        <taxon>Lysobacterales</taxon>
        <taxon>Lysobacteraceae</taxon>
        <taxon>Xanthomonas</taxon>
    </lineage>
</organism>
<reference evidence="1 2" key="1">
    <citation type="submission" date="2014-01" db="EMBL/GenBank/DDBJ databases">
        <title>Genome sequence and analysis of Xanthomonas arboricola pv. pruni.</title>
        <authorList>
            <person name="Fujikawa T."/>
            <person name="Nakazono-Nagaoka E."/>
        </authorList>
    </citation>
    <scope>NUCLEOTIDE SEQUENCE [LARGE SCALE GENOMIC DNA]</scope>
    <source>
        <strain evidence="2">MAFF 311562</strain>
    </source>
</reference>
<evidence type="ECO:0000313" key="1">
    <source>
        <dbReference type="EMBL" id="GAE52690.1"/>
    </source>
</evidence>
<dbReference type="EMBL" id="BAVB01000373">
    <property type="protein sequence ID" value="GAE52690.1"/>
    <property type="molecule type" value="Genomic_DNA"/>
</dbReference>
<dbReference type="Proteomes" id="UP000019143">
    <property type="component" value="Unassembled WGS sequence"/>
</dbReference>
<protein>
    <submittedName>
        <fullName evidence="1">Uncharacterized protein</fullName>
    </submittedName>
</protein>